<evidence type="ECO:0000313" key="1">
    <source>
        <dbReference type="EMBL" id="SAY97541.1"/>
    </source>
</evidence>
<dbReference type="EMBL" id="FKLO01000050">
    <property type="protein sequence ID" value="SAY97541.1"/>
    <property type="molecule type" value="Genomic_DNA"/>
</dbReference>
<accession>A0A1C3HP78</accession>
<dbReference type="InterPro" id="IPR014710">
    <property type="entry name" value="RmlC-like_jellyroll"/>
</dbReference>
<sequence length="99" mass="10563">MQTLLLHHSGPLGGILANDNQYEIVELRLRAGNEIPPYQNAASIILITLSGSAEIRSNGENAALTPDRIITLAPWQSHTIRATADNTHIIAIKSGSSAP</sequence>
<organism evidence="1 2">
    <name type="scientific">Cardiobacterium hominis</name>
    <dbReference type="NCBI Taxonomy" id="2718"/>
    <lineage>
        <taxon>Bacteria</taxon>
        <taxon>Pseudomonadati</taxon>
        <taxon>Pseudomonadota</taxon>
        <taxon>Gammaproteobacteria</taxon>
        <taxon>Cardiobacteriales</taxon>
        <taxon>Cardiobacteriaceae</taxon>
        <taxon>Cardiobacterium</taxon>
    </lineage>
</organism>
<dbReference type="Gene3D" id="2.60.120.10">
    <property type="entry name" value="Jelly Rolls"/>
    <property type="match status" value="1"/>
</dbReference>
<evidence type="ECO:0008006" key="3">
    <source>
        <dbReference type="Google" id="ProtNLM"/>
    </source>
</evidence>
<reference evidence="2" key="1">
    <citation type="submission" date="2016-04" db="EMBL/GenBank/DDBJ databases">
        <authorList>
            <person name="Tagini F."/>
        </authorList>
    </citation>
    <scope>NUCLEOTIDE SEQUENCE [LARGE SCALE GENOMIC DNA]</scope>
    <source>
        <strain evidence="2">CHUV0807</strain>
    </source>
</reference>
<dbReference type="SUPFAM" id="SSF51182">
    <property type="entry name" value="RmlC-like cupins"/>
    <property type="match status" value="1"/>
</dbReference>
<gene>
    <name evidence="1" type="ORF">CHUV0807_1533</name>
</gene>
<proteinExistence type="predicted"/>
<evidence type="ECO:0000313" key="2">
    <source>
        <dbReference type="Proteomes" id="UP000190837"/>
    </source>
</evidence>
<dbReference type="Proteomes" id="UP000190837">
    <property type="component" value="Unassembled WGS sequence"/>
</dbReference>
<protein>
    <recommendedName>
        <fullName evidence="3">AraC-type arabinose-binding/dimerisation domain-containing protein</fullName>
    </recommendedName>
</protein>
<dbReference type="RefSeq" id="WP_048713977.1">
    <property type="nucleotide sequence ID" value="NZ_CALFOW010000229.1"/>
</dbReference>
<dbReference type="AlphaFoldDB" id="A0A1C3HP78"/>
<dbReference type="InterPro" id="IPR011051">
    <property type="entry name" value="RmlC_Cupin_sf"/>
</dbReference>
<name>A0A1C3HP78_9GAMM</name>